<accession>A8HST4</accession>
<dbReference type="GO" id="GO:0044341">
    <property type="term" value="P:sodium-dependent phosphate transport"/>
    <property type="evidence" value="ECO:0007669"/>
    <property type="project" value="InterPro"/>
</dbReference>
<reference evidence="8 9" key="6">
    <citation type="journal article" date="2011" name="Appl. Environ. Microbiol.">
        <title>Involvement of the azorhizobial chromosome partition gene (parA) in the onset of bacteroid differentiation during Sesbania rostrata stem nodule development.</title>
        <authorList>
            <person name="Liu CT."/>
            <person name="Lee KB."/>
            <person name="Wang YS."/>
            <person name="Peng MH."/>
            <person name="Lee KT."/>
            <person name="Suzuki S."/>
            <person name="Suzuki T."/>
            <person name="Oyaizu H."/>
        </authorList>
    </citation>
    <scope>NUCLEOTIDE SEQUENCE [LARGE SCALE GENOMIC DNA]</scope>
    <source>
        <strain evidence="9">ATCC 43989 / DSM 5975 / JCM 20966 / LMG 6465 / NBRC 14845 / NCIMB 13405 / ORS 571</strain>
    </source>
</reference>
<sequence>MLIAAQLLAGLGLLFVGLKQMGSHLQQAMGRGVRRILQSATRSRLTGFLCGTLTGAVTQSSNAVTMIAANLVRGGVFTSRDAIPVVAGASVGTSVLVFIASVNLKVAVLYLVGLVGIAFHLRLDRRSGWREWMGVLLGLALLFLGLDFIKTAPKGLDLAAAAQMVGSLLTPTRGFLLGCLVAMITQSASTPTILAVAVVQAHVLGLGDGMWLVVGANLGSGLATLLSAGDLKGSARQLCLSAIQSKVVGCILVGFAAIAASQAGVNIDELLVRAGGADPAIALSLVFLTLQLAGALPVVLFANLTERLSARLSPETTEERLSRPRFIHEKAVRDPPTALDLVARETGRLVVRMPDLLPDLDQPDLDDRKARLAAWTGADAIAHTTERFLADLIDQGLTREDLDLALRAQAQVELVRALQDTLHELAVVVDAFRAPPPLIFNLSESLRAVLLVLSEAVPGETLELDFDDLAVLTADRSALLDKIRRDLAASCATGGDEVRNLMRATSLFERALWLVRRLSLALRPRTNEANRPEERSDTQALSGPVEDVV</sequence>
<feature type="transmembrane region" description="Helical" evidence="7">
    <location>
        <begin position="129"/>
        <end position="149"/>
    </location>
</feature>
<feature type="transmembrane region" description="Helical" evidence="7">
    <location>
        <begin position="107"/>
        <end position="123"/>
    </location>
</feature>
<dbReference type="InterPro" id="IPR003841">
    <property type="entry name" value="Na/Pi_transpt"/>
</dbReference>
<organism evidence="8 9">
    <name type="scientific">Azorhizobium caulinodans (strain ATCC 43989 / DSM 5975 / JCM 20966 / LMG 6465 / NBRC 14845 / NCIMB 13405 / ORS 571)</name>
    <dbReference type="NCBI Taxonomy" id="438753"/>
    <lineage>
        <taxon>Bacteria</taxon>
        <taxon>Pseudomonadati</taxon>
        <taxon>Pseudomonadota</taxon>
        <taxon>Alphaproteobacteria</taxon>
        <taxon>Hyphomicrobiales</taxon>
        <taxon>Xanthobacteraceae</taxon>
        <taxon>Azorhizobium</taxon>
    </lineage>
</organism>
<dbReference type="GO" id="GO:0005886">
    <property type="term" value="C:plasma membrane"/>
    <property type="evidence" value="ECO:0007669"/>
    <property type="project" value="UniProtKB-SubCell"/>
</dbReference>
<dbReference type="Proteomes" id="UP000000270">
    <property type="component" value="Chromosome"/>
</dbReference>
<reference evidence="8 9" key="1">
    <citation type="journal article" date="2007" name="Appl. Environ. Microbiol.">
        <title>Rhizobial factors required for stem nodule maturation and maintenance in Sesbania rostrata-Azorhizobium caulinodans ORS571 symbiosis.</title>
        <authorList>
            <person name="Suzuki S."/>
            <person name="Aono T."/>
            <person name="Lee KB."/>
            <person name="Suzuki T."/>
            <person name="Liu CT."/>
            <person name="Miwa H."/>
            <person name="Wakao S."/>
            <person name="Iki T."/>
            <person name="Oyaizu H."/>
        </authorList>
    </citation>
    <scope>NUCLEOTIDE SEQUENCE [LARGE SCALE GENOMIC DNA]</scope>
    <source>
        <strain evidence="9">ATCC 43989 / DSM 5975 / JCM 20966 / LMG 6465 / NBRC 14845 / NCIMB 13405 / ORS 571</strain>
    </source>
</reference>
<feature type="transmembrane region" description="Helical" evidence="7">
    <location>
        <begin position="238"/>
        <end position="260"/>
    </location>
</feature>
<keyword evidence="3 7" id="KW-0812">Transmembrane</keyword>
<dbReference type="KEGG" id="azc:AZC_4214"/>
<keyword evidence="2" id="KW-1003">Cell membrane</keyword>
<dbReference type="HOGENOM" id="CLU_036607_0_0_5"/>
<evidence type="ECO:0000256" key="2">
    <source>
        <dbReference type="ARBA" id="ARBA00022475"/>
    </source>
</evidence>
<dbReference type="NCBIfam" id="NF037997">
    <property type="entry name" value="Na_Pi_symport"/>
    <property type="match status" value="1"/>
</dbReference>
<keyword evidence="9" id="KW-1185">Reference proteome</keyword>
<evidence type="ECO:0000256" key="1">
    <source>
        <dbReference type="ARBA" id="ARBA00004651"/>
    </source>
</evidence>
<dbReference type="GO" id="GO:0005436">
    <property type="term" value="F:sodium:phosphate symporter activity"/>
    <property type="evidence" value="ECO:0007669"/>
    <property type="project" value="InterPro"/>
</dbReference>
<reference evidence="8 9" key="3">
    <citation type="journal article" date="2008" name="BMC Genomics">
        <title>The genome of the versatile nitrogen fixer Azorhizobium caulinodans ORS571.</title>
        <authorList>
            <person name="Lee KB."/>
            <person name="Backer P.D."/>
            <person name="Aono T."/>
            <person name="Liu CT."/>
            <person name="Suzuki S."/>
            <person name="Suzuki T."/>
            <person name="Kaneko T."/>
            <person name="Yamada M."/>
            <person name="Tabata S."/>
            <person name="Kupfer D.M."/>
            <person name="Najar F.Z."/>
            <person name="Wiley G.B."/>
            <person name="Roe B."/>
            <person name="Binnewies T.T."/>
            <person name="Ussery D.W."/>
            <person name="D'Haeze W."/>
            <person name="Herder J.D."/>
            <person name="Gevers D."/>
            <person name="Vereecke D."/>
            <person name="Holsters M."/>
            <person name="Oyaizu H."/>
        </authorList>
    </citation>
    <scope>NUCLEOTIDE SEQUENCE [LARGE SCALE GENOMIC DNA]</scope>
    <source>
        <strain evidence="9">ATCC 43989 / DSM 5975 / JCM 20966 / LMG 6465 / NBRC 14845 / NCIMB 13405 / ORS 571</strain>
    </source>
</reference>
<evidence type="ECO:0000256" key="3">
    <source>
        <dbReference type="ARBA" id="ARBA00022692"/>
    </source>
</evidence>
<reference evidence="9" key="2">
    <citation type="submission" date="2007-04" db="EMBL/GenBank/DDBJ databases">
        <title>Complete genome sequence of the nitrogen-fixing bacterium Azorhizobium caulinodans ORS571.</title>
        <authorList>
            <person name="Lee K.B."/>
            <person name="Backer P.D."/>
            <person name="Aono T."/>
            <person name="Liu C.T."/>
            <person name="Suzuki S."/>
            <person name="Suzuki T."/>
            <person name="Kaneko T."/>
            <person name="Yamada M."/>
            <person name="Tabata S."/>
            <person name="Kupfer D.M."/>
            <person name="Najar F.Z."/>
            <person name="Wiley G.B."/>
            <person name="Roe B."/>
            <person name="Binnewies T."/>
            <person name="Ussery D."/>
            <person name="Vereecke D."/>
            <person name="Gevers D."/>
            <person name="Holsters M."/>
            <person name="Oyaizu H."/>
        </authorList>
    </citation>
    <scope>NUCLEOTIDE SEQUENCE [LARGE SCALE GENOMIC DNA]</scope>
    <source>
        <strain evidence="9">ATCC 43989 / DSM 5975 / JCM 20966 / LMG 6465 / NBRC 14845 / NCIMB 13405 / ORS 571</strain>
    </source>
</reference>
<evidence type="ECO:0000256" key="6">
    <source>
        <dbReference type="SAM" id="MobiDB-lite"/>
    </source>
</evidence>
<feature type="region of interest" description="Disordered" evidence="6">
    <location>
        <begin position="527"/>
        <end position="549"/>
    </location>
</feature>
<evidence type="ECO:0000256" key="4">
    <source>
        <dbReference type="ARBA" id="ARBA00022989"/>
    </source>
</evidence>
<evidence type="ECO:0000256" key="5">
    <source>
        <dbReference type="ARBA" id="ARBA00023136"/>
    </source>
</evidence>
<feature type="transmembrane region" description="Helical" evidence="7">
    <location>
        <begin position="209"/>
        <end position="226"/>
    </location>
</feature>
<evidence type="ECO:0000313" key="9">
    <source>
        <dbReference type="Proteomes" id="UP000000270"/>
    </source>
</evidence>
<dbReference type="AlphaFoldDB" id="A8HST4"/>
<gene>
    <name evidence="8" type="ordered locus">AZC_4214</name>
</gene>
<evidence type="ECO:0000256" key="7">
    <source>
        <dbReference type="SAM" id="Phobius"/>
    </source>
</evidence>
<name>A8HST4_AZOC5</name>
<dbReference type="PANTHER" id="PTHR10010">
    <property type="entry name" value="SOLUTE CARRIER FAMILY 34 SODIUM PHOSPHATE , MEMBER 2-RELATED"/>
    <property type="match status" value="1"/>
</dbReference>
<feature type="compositionally biased region" description="Basic and acidic residues" evidence="6">
    <location>
        <begin position="527"/>
        <end position="537"/>
    </location>
</feature>
<dbReference type="eggNOG" id="COG1283">
    <property type="taxonomic scope" value="Bacteria"/>
</dbReference>
<keyword evidence="5 7" id="KW-0472">Membrane</keyword>
<feature type="transmembrane region" description="Helical" evidence="7">
    <location>
        <begin position="280"/>
        <end position="302"/>
    </location>
</feature>
<reference evidence="8 9" key="5">
    <citation type="journal article" date="2010" name="Appl. Environ. Microbiol.">
        <title>phrR-like gene praR of Azorhizobium caulinodans ORS571 is essential for symbiosis with Sesbania rostrata and is involved in expression of reb genes.</title>
        <authorList>
            <person name="Akiba N."/>
            <person name="Aono T."/>
            <person name="Toyazaki H."/>
            <person name="Sato S."/>
            <person name="Oyaizu H."/>
        </authorList>
    </citation>
    <scope>NUCLEOTIDE SEQUENCE [LARGE SCALE GENOMIC DNA]</scope>
    <source>
        <strain evidence="9">ATCC 43989 / DSM 5975 / JCM 20966 / LMG 6465 / NBRC 14845 / NCIMB 13405 / ORS 571</strain>
    </source>
</reference>
<dbReference type="EMBL" id="AP009384">
    <property type="protein sequence ID" value="BAF90212.1"/>
    <property type="molecule type" value="Genomic_DNA"/>
</dbReference>
<keyword evidence="4 7" id="KW-1133">Transmembrane helix</keyword>
<evidence type="ECO:0000313" key="8">
    <source>
        <dbReference type="EMBL" id="BAF90212.1"/>
    </source>
</evidence>
<dbReference type="PANTHER" id="PTHR10010:SF46">
    <property type="entry name" value="SODIUM-DEPENDENT PHOSPHATE TRANSPORT PROTEIN 2B"/>
    <property type="match status" value="1"/>
</dbReference>
<reference evidence="8 9" key="4">
    <citation type="journal article" date="2009" name="Appl. Environ. Microbiol.">
        <title>Comparative genome-wide transcriptional profiling of Azorhizobium caulinodans ORS571 grown under free-living and symbiotic conditions.</title>
        <authorList>
            <person name="Tsukada S."/>
            <person name="Aono T."/>
            <person name="Akiba N."/>
            <person name="Lee KB."/>
            <person name="Liu CT."/>
            <person name="Toyazaki H."/>
            <person name="Oyaizu H."/>
        </authorList>
    </citation>
    <scope>NUCLEOTIDE SEQUENCE [LARGE SCALE GENOMIC DNA]</scope>
    <source>
        <strain evidence="9">ATCC 43989 / DSM 5975 / JCM 20966 / LMG 6465 / NBRC 14845 / NCIMB 13405 / ORS 571</strain>
    </source>
</reference>
<proteinExistence type="predicted"/>
<protein>
    <submittedName>
        <fullName evidence="8">Putative Na+/phosphate symporter</fullName>
    </submittedName>
</protein>
<dbReference type="STRING" id="438753.AZC_4214"/>
<comment type="subcellular location">
    <subcellularLocation>
        <location evidence="1">Cell membrane</location>
        <topology evidence="1">Multi-pass membrane protein</topology>
    </subcellularLocation>
</comment>
<dbReference type="Pfam" id="PF02690">
    <property type="entry name" value="Na_Pi_cotrans"/>
    <property type="match status" value="2"/>
</dbReference>
<dbReference type="RefSeq" id="WP_012172734.1">
    <property type="nucleotide sequence ID" value="NC_009937.1"/>
</dbReference>